<dbReference type="OrthoDB" id="9803913at2"/>
<proteinExistence type="predicted"/>
<evidence type="ECO:0000313" key="5">
    <source>
        <dbReference type="EMBL" id="OCC14769.1"/>
    </source>
</evidence>
<dbReference type="SUPFAM" id="SSF52980">
    <property type="entry name" value="Restriction endonuclease-like"/>
    <property type="match status" value="1"/>
</dbReference>
<dbReference type="STRING" id="1156395.DBT_1829"/>
<evidence type="ECO:0000259" key="4">
    <source>
        <dbReference type="SMART" id="SM00990"/>
    </source>
</evidence>
<comment type="cofactor">
    <cofactor evidence="1">
        <name>Mg(2+)</name>
        <dbReference type="ChEBI" id="CHEBI:18420"/>
    </cofactor>
</comment>
<accession>A0A1B9F494</accession>
<dbReference type="Gene3D" id="3.40.1350.10">
    <property type="match status" value="1"/>
</dbReference>
<dbReference type="InterPro" id="IPR011335">
    <property type="entry name" value="Restrct_endonuc-II-like"/>
</dbReference>
<keyword evidence="6" id="KW-1185">Reference proteome</keyword>
<reference evidence="5 6" key="1">
    <citation type="submission" date="2016-06" db="EMBL/GenBank/DDBJ databases">
        <title>Respiratory ammonification of nitrate coupled to the oxidation of elemental sulfur in deep-sea autotrophic thermophilic bacteria.</title>
        <authorList>
            <person name="Slobodkina G.B."/>
            <person name="Mardanov A.V."/>
            <person name="Ravin N.V."/>
            <person name="Frolova A.A."/>
            <person name="Viryasiv M.B."/>
            <person name="Chernyh N.A."/>
            <person name="Bonch-Osmolovskaya E.A."/>
            <person name="Slobodkin A.I."/>
        </authorList>
    </citation>
    <scope>NUCLEOTIDE SEQUENCE [LARGE SCALE GENOMIC DNA]</scope>
    <source>
        <strain evidence="5 6">S69</strain>
    </source>
</reference>
<evidence type="ECO:0000256" key="3">
    <source>
        <dbReference type="ARBA" id="ARBA00022801"/>
    </source>
</evidence>
<dbReference type="Proteomes" id="UP000093080">
    <property type="component" value="Unassembled WGS sequence"/>
</dbReference>
<feature type="domain" description="VRR-NUC" evidence="4">
    <location>
        <begin position="9"/>
        <end position="91"/>
    </location>
</feature>
<sequence length="109" mass="12091">MSSGISGGLSEKVITRQIMAWVSWNGFFVWKQWQGPMSRPGVSDILGVLPGGRFLAIEVKTRRGRLTRRQEAFLSAVNRQGGLGFVARSLEDVVGTLESYTRKAAYIDE</sequence>
<comment type="caution">
    <text evidence="5">The sequence shown here is derived from an EMBL/GenBank/DDBJ whole genome shotgun (WGS) entry which is preliminary data.</text>
</comment>
<dbReference type="InterPro" id="IPR014883">
    <property type="entry name" value="VRR_NUC"/>
</dbReference>
<protein>
    <recommendedName>
        <fullName evidence="4">VRR-NUC domain-containing protein</fullName>
    </recommendedName>
</protein>
<name>A0A1B9F494_9BACT</name>
<dbReference type="InterPro" id="IPR011856">
    <property type="entry name" value="tRNA_endonuc-like_dom_sf"/>
</dbReference>
<dbReference type="SMART" id="SM00990">
    <property type="entry name" value="VRR_NUC"/>
    <property type="match status" value="1"/>
</dbReference>
<dbReference type="GO" id="GO:0003676">
    <property type="term" value="F:nucleic acid binding"/>
    <property type="evidence" value="ECO:0007669"/>
    <property type="project" value="InterPro"/>
</dbReference>
<dbReference type="GO" id="GO:0004518">
    <property type="term" value="F:nuclease activity"/>
    <property type="evidence" value="ECO:0007669"/>
    <property type="project" value="UniProtKB-KW"/>
</dbReference>
<keyword evidence="2" id="KW-0540">Nuclease</keyword>
<evidence type="ECO:0000256" key="2">
    <source>
        <dbReference type="ARBA" id="ARBA00022722"/>
    </source>
</evidence>
<dbReference type="GO" id="GO:0016788">
    <property type="term" value="F:hydrolase activity, acting on ester bonds"/>
    <property type="evidence" value="ECO:0007669"/>
    <property type="project" value="InterPro"/>
</dbReference>
<evidence type="ECO:0000256" key="1">
    <source>
        <dbReference type="ARBA" id="ARBA00001946"/>
    </source>
</evidence>
<gene>
    <name evidence="5" type="ORF">DBT_1829</name>
</gene>
<organism evidence="5 6">
    <name type="scientific">Dissulfuribacter thermophilus</name>
    <dbReference type="NCBI Taxonomy" id="1156395"/>
    <lineage>
        <taxon>Bacteria</taxon>
        <taxon>Pseudomonadati</taxon>
        <taxon>Thermodesulfobacteriota</taxon>
        <taxon>Dissulfuribacteria</taxon>
        <taxon>Dissulfuribacterales</taxon>
        <taxon>Dissulfuribacteraceae</taxon>
        <taxon>Dissulfuribacter</taxon>
    </lineage>
</organism>
<dbReference type="Pfam" id="PF08774">
    <property type="entry name" value="VRR_NUC"/>
    <property type="match status" value="1"/>
</dbReference>
<dbReference type="EMBL" id="MAGO01000009">
    <property type="protein sequence ID" value="OCC14769.1"/>
    <property type="molecule type" value="Genomic_DNA"/>
</dbReference>
<evidence type="ECO:0000313" key="6">
    <source>
        <dbReference type="Proteomes" id="UP000093080"/>
    </source>
</evidence>
<dbReference type="AlphaFoldDB" id="A0A1B9F494"/>
<keyword evidence="3" id="KW-0378">Hydrolase</keyword>
<dbReference type="RefSeq" id="WP_067619270.1">
    <property type="nucleotide sequence ID" value="NZ_MAGO01000009.1"/>
</dbReference>